<dbReference type="Gene3D" id="3.20.20.80">
    <property type="entry name" value="Glycosidases"/>
    <property type="match status" value="1"/>
</dbReference>
<dbReference type="OrthoDB" id="1334205at2759"/>
<feature type="domain" description="Glycoside hydrolase family 31 TIM barrel" evidence="5">
    <location>
        <begin position="5"/>
        <end position="407"/>
    </location>
</feature>
<evidence type="ECO:0000259" key="6">
    <source>
        <dbReference type="Pfam" id="PF21365"/>
    </source>
</evidence>
<dbReference type="GO" id="GO:0004558">
    <property type="term" value="F:alpha-1,4-glucosidase activity"/>
    <property type="evidence" value="ECO:0007669"/>
    <property type="project" value="TreeGrafter"/>
</dbReference>
<evidence type="ECO:0000256" key="3">
    <source>
        <dbReference type="ARBA" id="ARBA00023295"/>
    </source>
</evidence>
<evidence type="ECO:0000256" key="1">
    <source>
        <dbReference type="ARBA" id="ARBA00007806"/>
    </source>
</evidence>
<dbReference type="EMBL" id="UYRR01035817">
    <property type="protein sequence ID" value="VDK65593.1"/>
    <property type="molecule type" value="Genomic_DNA"/>
</dbReference>
<dbReference type="InterPro" id="IPR013780">
    <property type="entry name" value="Glyco_hydro_b"/>
</dbReference>
<dbReference type="SUPFAM" id="SSF51011">
    <property type="entry name" value="Glycosyl hydrolase domain"/>
    <property type="match status" value="1"/>
</dbReference>
<dbReference type="SUPFAM" id="SSF51445">
    <property type="entry name" value="(Trans)glycosidases"/>
    <property type="match status" value="1"/>
</dbReference>
<evidence type="ECO:0000259" key="5">
    <source>
        <dbReference type="Pfam" id="PF01055"/>
    </source>
</evidence>
<feature type="domain" description="Glycosyl hydrolase family 31 C-terminal" evidence="6">
    <location>
        <begin position="415"/>
        <end position="474"/>
    </location>
</feature>
<keyword evidence="8" id="KW-1185">Reference proteome</keyword>
<dbReference type="InterPro" id="IPR017853">
    <property type="entry name" value="GH"/>
</dbReference>
<comment type="similarity">
    <text evidence="1 4">Belongs to the glycosyl hydrolase 31 family.</text>
</comment>
<organism evidence="7 8">
    <name type="scientific">Anisakis simplex</name>
    <name type="common">Herring worm</name>
    <dbReference type="NCBI Taxonomy" id="6269"/>
    <lineage>
        <taxon>Eukaryota</taxon>
        <taxon>Metazoa</taxon>
        <taxon>Ecdysozoa</taxon>
        <taxon>Nematoda</taxon>
        <taxon>Chromadorea</taxon>
        <taxon>Rhabditida</taxon>
        <taxon>Spirurina</taxon>
        <taxon>Ascaridomorpha</taxon>
        <taxon>Ascaridoidea</taxon>
        <taxon>Anisakidae</taxon>
        <taxon>Anisakis</taxon>
        <taxon>Anisakis simplex complex</taxon>
    </lineage>
</organism>
<dbReference type="Proteomes" id="UP000267096">
    <property type="component" value="Unassembled WGS sequence"/>
</dbReference>
<evidence type="ECO:0000256" key="4">
    <source>
        <dbReference type="RuleBase" id="RU361185"/>
    </source>
</evidence>
<gene>
    <name evidence="7" type="ORF">ASIM_LOCUS18632</name>
</gene>
<evidence type="ECO:0000313" key="7">
    <source>
        <dbReference type="EMBL" id="VDK65593.1"/>
    </source>
</evidence>
<dbReference type="Pfam" id="PF01055">
    <property type="entry name" value="Glyco_hydro_31_2nd"/>
    <property type="match status" value="1"/>
</dbReference>
<proteinExistence type="inferred from homology"/>
<protein>
    <submittedName>
        <fullName evidence="7">Uncharacterized protein</fullName>
    </submittedName>
</protein>
<dbReference type="GO" id="GO:0005975">
    <property type="term" value="P:carbohydrate metabolic process"/>
    <property type="evidence" value="ECO:0007669"/>
    <property type="project" value="InterPro"/>
</dbReference>
<dbReference type="InterPro" id="IPR030458">
    <property type="entry name" value="Glyco_hydro_31_AS"/>
</dbReference>
<dbReference type="Gene3D" id="2.60.40.1180">
    <property type="entry name" value="Golgi alpha-mannosidase II"/>
    <property type="match status" value="1"/>
</dbReference>
<dbReference type="AlphaFoldDB" id="A0A3P6S8U3"/>
<keyword evidence="3 4" id="KW-0326">Glycosidase</keyword>
<evidence type="ECO:0000256" key="2">
    <source>
        <dbReference type="ARBA" id="ARBA00022801"/>
    </source>
</evidence>
<name>A0A3P6S8U3_ANISI</name>
<dbReference type="PANTHER" id="PTHR22762:SF133">
    <property type="entry name" value="P-TYPE DOMAIN-CONTAINING PROTEIN"/>
    <property type="match status" value="1"/>
</dbReference>
<keyword evidence="2 4" id="KW-0378">Hydrolase</keyword>
<sequence length="604" mass="69142">MPSVQLCRFGYKDLDDVKKTVERVQDNGIPIDVAYADIDYMDRYKDFTLGDKWQAFGEYADELHRKGLHLNLIFDPAIQVDYPTFERALKMNASFIEWQNFDQVPRSIQQLYPLVKNTKIMLGLVWPDRHTAFPDFLDPQNATAEWWINEFKLFHKTVMLLNPDDSFFNLKSIPMPYEKFRFGVAFDGIWIDMNEPANFRTNEGSFGLNDVTDLQSLHCPLSGSDSEFDKPPFETANVYYFNYGSLSTKTICMLALSNRGTQRVYDTKNLYGLSEAIATRKAIHEATGRRGVIISRSSYPSLGHYAGHWLGDNSAHWADLRTSVIGVQEFNLFGIPYVGSDICGFIGATNEELCLRWQQLGAFHSFSRNHNDDTSPPQDPAQWPSVATATRIANLFRYHYLPYLYSLHFEASLYGGTVVRPIFFEFPSDPKTYELSFQFMWGSGMMIVPVLEQGVSTVSAYLPANATWYSVRSSDYDYDEAGIATGKLYWDDGESIIDDISTYNYSSWQLDFVVTDDRAALYITDSLKIPSLDIIDIIGYDYFPDLHKATMNGKAVSIDLSKSSYNILTKRLYIETDQFIKWPLRSKITLTWPHTSTRSSQCES</sequence>
<dbReference type="CDD" id="cd06602">
    <property type="entry name" value="GH31_MGAM_SI_GAA"/>
    <property type="match status" value="1"/>
</dbReference>
<dbReference type="PROSITE" id="PS00129">
    <property type="entry name" value="GLYCOSYL_HYDROL_F31_1"/>
    <property type="match status" value="1"/>
</dbReference>
<reference evidence="7 8" key="1">
    <citation type="submission" date="2018-11" db="EMBL/GenBank/DDBJ databases">
        <authorList>
            <consortium name="Pathogen Informatics"/>
        </authorList>
    </citation>
    <scope>NUCLEOTIDE SEQUENCE [LARGE SCALE GENOMIC DNA]</scope>
</reference>
<dbReference type="PANTHER" id="PTHR22762">
    <property type="entry name" value="ALPHA-GLUCOSIDASE"/>
    <property type="match status" value="1"/>
</dbReference>
<accession>A0A3P6S8U3</accession>
<dbReference type="Pfam" id="PF21365">
    <property type="entry name" value="Glyco_hydro_31_3rd"/>
    <property type="match status" value="1"/>
</dbReference>
<dbReference type="InterPro" id="IPR048395">
    <property type="entry name" value="Glyco_hydro_31_C"/>
</dbReference>
<dbReference type="InterPro" id="IPR000322">
    <property type="entry name" value="Glyco_hydro_31_TIM"/>
</dbReference>
<evidence type="ECO:0000313" key="8">
    <source>
        <dbReference type="Proteomes" id="UP000267096"/>
    </source>
</evidence>